<evidence type="ECO:0000256" key="1">
    <source>
        <dbReference type="SAM" id="MobiDB-lite"/>
    </source>
</evidence>
<name>A3GGQ1_PICST</name>
<reference evidence="2 3" key="1">
    <citation type="journal article" date="2007" name="Nat. Biotechnol.">
        <title>Genome sequence of the lignocellulose-bioconverting and xylose-fermenting yeast Pichia stipitis.</title>
        <authorList>
            <person name="Jeffries T.W."/>
            <person name="Grigoriev I.V."/>
            <person name="Grimwood J."/>
            <person name="Laplaza J.M."/>
            <person name="Aerts A."/>
            <person name="Salamov A."/>
            <person name="Schmutz J."/>
            <person name="Lindquist E."/>
            <person name="Dehal P."/>
            <person name="Shapiro H."/>
            <person name="Jin Y.S."/>
            <person name="Passoth V."/>
            <person name="Richardson P.M."/>
        </authorList>
    </citation>
    <scope>NUCLEOTIDE SEQUENCE [LARGE SCALE GENOMIC DNA]</scope>
    <source>
        <strain evidence="3">ATCC 58785 / CBS 6054 / NBRC 10063 / NRRL Y-11545</strain>
    </source>
</reference>
<dbReference type="GO" id="GO:0003735">
    <property type="term" value="F:structural constituent of ribosome"/>
    <property type="evidence" value="ECO:0007669"/>
    <property type="project" value="TreeGrafter"/>
</dbReference>
<dbReference type="OrthoDB" id="10052321at2759"/>
<dbReference type="AlphaFoldDB" id="A3GGQ1"/>
<dbReference type="InterPro" id="IPR021036">
    <property type="entry name" value="Ribosomal_mS45"/>
</dbReference>
<dbReference type="HOGENOM" id="CLU_124562_0_0_1"/>
<dbReference type="eggNOG" id="ENOG502QVMS">
    <property type="taxonomic scope" value="Eukaryota"/>
</dbReference>
<dbReference type="KEGG" id="pic:PICST_52438"/>
<dbReference type="GO" id="GO:0005763">
    <property type="term" value="C:mitochondrial small ribosomal subunit"/>
    <property type="evidence" value="ECO:0007669"/>
    <property type="project" value="TreeGrafter"/>
</dbReference>
<feature type="non-terminal residue" evidence="2">
    <location>
        <position position="1"/>
    </location>
</feature>
<dbReference type="PANTHER" id="PTHR28158">
    <property type="entry name" value="37S RIBOSOMAL PROTEIN S35, MITOCHONDRIAL"/>
    <property type="match status" value="1"/>
</dbReference>
<proteinExistence type="predicted"/>
<dbReference type="GeneID" id="4851450"/>
<dbReference type="RefSeq" id="XP_001387590.1">
    <property type="nucleotide sequence ID" value="XM_001387553.1"/>
</dbReference>
<accession>A3GGQ1</accession>
<feature type="region of interest" description="Disordered" evidence="1">
    <location>
        <begin position="40"/>
        <end position="62"/>
    </location>
</feature>
<dbReference type="EMBL" id="AAVQ01000001">
    <property type="protein sequence ID" value="EAZ63567.1"/>
    <property type="molecule type" value="Genomic_DNA"/>
</dbReference>
<keyword evidence="3" id="KW-1185">Reference proteome</keyword>
<dbReference type="Pfam" id="PF12298">
    <property type="entry name" value="Bot1p"/>
    <property type="match status" value="1"/>
</dbReference>
<sequence length="135" mass="15272">KKWLGPKSITGEYYRNKYYYPPQNHRPNYVVPDGKSVIEAGKPRGGPTSVAFGAEAPRRDPSLNPFPQNIYCKTNHMIPHELKEKICEDINENGLHIQEASNKYGISLERIEAILKLSTIEKEWSANSGESVCIN</sequence>
<dbReference type="GO" id="GO:0032543">
    <property type="term" value="P:mitochondrial translation"/>
    <property type="evidence" value="ECO:0007669"/>
    <property type="project" value="TreeGrafter"/>
</dbReference>
<protein>
    <submittedName>
        <fullName evidence="2">Uncharacterized protein</fullName>
    </submittedName>
</protein>
<organism evidence="2 3">
    <name type="scientific">Scheffersomyces stipitis (strain ATCC 58785 / CBS 6054 / NBRC 10063 / NRRL Y-11545)</name>
    <name type="common">Yeast</name>
    <name type="synonym">Pichia stipitis</name>
    <dbReference type="NCBI Taxonomy" id="322104"/>
    <lineage>
        <taxon>Eukaryota</taxon>
        <taxon>Fungi</taxon>
        <taxon>Dikarya</taxon>
        <taxon>Ascomycota</taxon>
        <taxon>Saccharomycotina</taxon>
        <taxon>Pichiomycetes</taxon>
        <taxon>Debaryomycetaceae</taxon>
        <taxon>Scheffersomyces</taxon>
    </lineage>
</organism>
<gene>
    <name evidence="2" type="ORF">PICST_52438</name>
</gene>
<dbReference type="STRING" id="322104.A3GGQ1"/>
<evidence type="ECO:0000313" key="2">
    <source>
        <dbReference type="EMBL" id="EAZ63567.1"/>
    </source>
</evidence>
<evidence type="ECO:0000313" key="3">
    <source>
        <dbReference type="Proteomes" id="UP000002258"/>
    </source>
</evidence>
<dbReference type="Proteomes" id="UP000002258">
    <property type="component" value="Chromosome 1"/>
</dbReference>
<dbReference type="OMA" id="QRHLKAW"/>
<dbReference type="PANTHER" id="PTHR28158:SF1">
    <property type="entry name" value="SMALL RIBOSOMAL SUBUNIT PROTEIN MS45"/>
    <property type="match status" value="1"/>
</dbReference>
<dbReference type="InParanoid" id="A3GGQ1"/>
<comment type="caution">
    <text evidence="2">The sequence shown here is derived from an EMBL/GenBank/DDBJ whole genome shotgun (WGS) entry which is preliminary data.</text>
</comment>